<keyword evidence="1" id="KW-0472">Membrane</keyword>
<keyword evidence="1" id="KW-1133">Transmembrane helix</keyword>
<feature type="transmembrane region" description="Helical" evidence="1">
    <location>
        <begin position="64"/>
        <end position="85"/>
    </location>
</feature>
<accession>A0ABN8HYL2</accession>
<protein>
    <submittedName>
        <fullName evidence="2">Uncharacterized protein</fullName>
    </submittedName>
</protein>
<evidence type="ECO:0000313" key="2">
    <source>
        <dbReference type="EMBL" id="CAH2041668.1"/>
    </source>
</evidence>
<gene>
    <name evidence="2" type="ORF">IPOD504_LOCUS3331</name>
</gene>
<reference evidence="2" key="1">
    <citation type="submission" date="2022-03" db="EMBL/GenBank/DDBJ databases">
        <authorList>
            <person name="Martin H S."/>
        </authorList>
    </citation>
    <scope>NUCLEOTIDE SEQUENCE</scope>
</reference>
<evidence type="ECO:0000313" key="3">
    <source>
        <dbReference type="Proteomes" id="UP000837857"/>
    </source>
</evidence>
<dbReference type="Proteomes" id="UP000837857">
    <property type="component" value="Chromosome 13"/>
</dbReference>
<feature type="transmembrane region" description="Helical" evidence="1">
    <location>
        <begin position="128"/>
        <end position="148"/>
    </location>
</feature>
<sequence>MQLEIPECRRCFCCLPLRCGIIAFGYLYLIFSLFVLSLETWLAVTGVTSTHTMALYRGVSFYTQLWFFMLLYVIEAVFSIVLLIGAHGKKPRLLRVYFYYGITTTLASLVTLLSLAHHYANAHWANSVLEGSLAFCGFALQAYLLLLIRTELKKLRQNSQISFINHVAEVVVDVPRDEEAGNPL</sequence>
<keyword evidence="3" id="KW-1185">Reference proteome</keyword>
<dbReference type="EMBL" id="OW152825">
    <property type="protein sequence ID" value="CAH2041668.1"/>
    <property type="molecule type" value="Genomic_DNA"/>
</dbReference>
<proteinExistence type="predicted"/>
<feature type="transmembrane region" description="Helical" evidence="1">
    <location>
        <begin position="97"/>
        <end position="116"/>
    </location>
</feature>
<feature type="non-terminal residue" evidence="2">
    <location>
        <position position="1"/>
    </location>
</feature>
<feature type="transmembrane region" description="Helical" evidence="1">
    <location>
        <begin position="21"/>
        <end position="44"/>
    </location>
</feature>
<evidence type="ECO:0000256" key="1">
    <source>
        <dbReference type="SAM" id="Phobius"/>
    </source>
</evidence>
<name>A0ABN8HYL2_9NEOP</name>
<organism evidence="2 3">
    <name type="scientific">Iphiclides podalirius</name>
    <name type="common">scarce swallowtail</name>
    <dbReference type="NCBI Taxonomy" id="110791"/>
    <lineage>
        <taxon>Eukaryota</taxon>
        <taxon>Metazoa</taxon>
        <taxon>Ecdysozoa</taxon>
        <taxon>Arthropoda</taxon>
        <taxon>Hexapoda</taxon>
        <taxon>Insecta</taxon>
        <taxon>Pterygota</taxon>
        <taxon>Neoptera</taxon>
        <taxon>Endopterygota</taxon>
        <taxon>Lepidoptera</taxon>
        <taxon>Glossata</taxon>
        <taxon>Ditrysia</taxon>
        <taxon>Papilionoidea</taxon>
        <taxon>Papilionidae</taxon>
        <taxon>Papilioninae</taxon>
        <taxon>Iphiclides</taxon>
    </lineage>
</organism>
<keyword evidence="1" id="KW-0812">Transmembrane</keyword>